<evidence type="ECO:0000256" key="9">
    <source>
        <dbReference type="SAM" id="SignalP"/>
    </source>
</evidence>
<dbReference type="InterPro" id="IPR050824">
    <property type="entry name" value="Thiol_disulfide_DsbA"/>
</dbReference>
<evidence type="ECO:0000313" key="12">
    <source>
        <dbReference type="Proteomes" id="UP000199308"/>
    </source>
</evidence>
<dbReference type="InterPro" id="IPR023205">
    <property type="entry name" value="DsbA/DsbL"/>
</dbReference>
<dbReference type="InterPro" id="IPR013766">
    <property type="entry name" value="Thioredoxin_domain"/>
</dbReference>
<organism evidence="11 12">
    <name type="scientific">Thalassotalea agarivorans</name>
    <name type="common">Thalassomonas agarivorans</name>
    <dbReference type="NCBI Taxonomy" id="349064"/>
    <lineage>
        <taxon>Bacteria</taxon>
        <taxon>Pseudomonadati</taxon>
        <taxon>Pseudomonadota</taxon>
        <taxon>Gammaproteobacteria</taxon>
        <taxon>Alteromonadales</taxon>
        <taxon>Colwelliaceae</taxon>
        <taxon>Thalassotalea</taxon>
    </lineage>
</organism>
<proteinExistence type="inferred from homology"/>
<evidence type="ECO:0000256" key="3">
    <source>
        <dbReference type="ARBA" id="ARBA00022729"/>
    </source>
</evidence>
<dbReference type="GO" id="GO:0042597">
    <property type="term" value="C:periplasmic space"/>
    <property type="evidence" value="ECO:0007669"/>
    <property type="project" value="UniProtKB-SubCell"/>
</dbReference>
<keyword evidence="4 7" id="KW-0574">Periplasm</keyword>
<accession>A0A1I0CPN9</accession>
<dbReference type="Pfam" id="PF01323">
    <property type="entry name" value="DSBA"/>
    <property type="match status" value="1"/>
</dbReference>
<dbReference type="Proteomes" id="UP000199308">
    <property type="component" value="Unassembled WGS sequence"/>
</dbReference>
<comment type="similarity">
    <text evidence="2">Belongs to the thioredoxin family. DsbA subfamily.</text>
</comment>
<dbReference type="PIRSF" id="PIRSF001488">
    <property type="entry name" value="Tdi_protein"/>
    <property type="match status" value="1"/>
</dbReference>
<dbReference type="PROSITE" id="PS51352">
    <property type="entry name" value="THIOREDOXIN_2"/>
    <property type="match status" value="1"/>
</dbReference>
<keyword evidence="6" id="KW-0676">Redox-active center</keyword>
<dbReference type="Gene3D" id="3.40.30.10">
    <property type="entry name" value="Glutaredoxin"/>
    <property type="match status" value="1"/>
</dbReference>
<dbReference type="AlphaFoldDB" id="A0A1I0CPN9"/>
<evidence type="ECO:0000256" key="8">
    <source>
        <dbReference type="PIRSR" id="PIRSR001488-1"/>
    </source>
</evidence>
<keyword evidence="12" id="KW-1185">Reference proteome</keyword>
<name>A0A1I0CPN9_THASX</name>
<dbReference type="GO" id="GO:0016491">
    <property type="term" value="F:oxidoreductase activity"/>
    <property type="evidence" value="ECO:0007669"/>
    <property type="project" value="InterPro"/>
</dbReference>
<evidence type="ECO:0000313" key="11">
    <source>
        <dbReference type="EMBL" id="SET21712.1"/>
    </source>
</evidence>
<feature type="chain" id="PRO_5011766747" description="Thiol:disulfide interchange protein" evidence="9">
    <location>
        <begin position="20"/>
        <end position="213"/>
    </location>
</feature>
<feature type="domain" description="Thioredoxin" evidence="10">
    <location>
        <begin position="7"/>
        <end position="211"/>
    </location>
</feature>
<evidence type="ECO:0000256" key="2">
    <source>
        <dbReference type="ARBA" id="ARBA00005791"/>
    </source>
</evidence>
<feature type="signal peptide" evidence="9">
    <location>
        <begin position="1"/>
        <end position="19"/>
    </location>
</feature>
<evidence type="ECO:0000256" key="1">
    <source>
        <dbReference type="ARBA" id="ARBA00004418"/>
    </source>
</evidence>
<feature type="disulfide bond" description="Redox-active" evidence="8">
    <location>
        <begin position="49"/>
        <end position="52"/>
    </location>
</feature>
<dbReference type="PANTHER" id="PTHR35891:SF2">
    <property type="entry name" value="THIOL:DISULFIDE INTERCHANGE PROTEIN DSBA"/>
    <property type="match status" value="1"/>
</dbReference>
<evidence type="ECO:0000256" key="5">
    <source>
        <dbReference type="ARBA" id="ARBA00023157"/>
    </source>
</evidence>
<dbReference type="STRING" id="349064.SAMN05660429_01284"/>
<evidence type="ECO:0000256" key="7">
    <source>
        <dbReference type="PIRNR" id="PIRNR001488"/>
    </source>
</evidence>
<dbReference type="CDD" id="cd03019">
    <property type="entry name" value="DsbA_DsbA"/>
    <property type="match status" value="1"/>
</dbReference>
<dbReference type="OrthoDB" id="9784896at2"/>
<keyword evidence="5 7" id="KW-1015">Disulfide bond</keyword>
<dbReference type="EMBL" id="FOHK01000005">
    <property type="protein sequence ID" value="SET21712.1"/>
    <property type="molecule type" value="Genomic_DNA"/>
</dbReference>
<evidence type="ECO:0000256" key="4">
    <source>
        <dbReference type="ARBA" id="ARBA00022764"/>
    </source>
</evidence>
<sequence>MKKFLALVALFMLPVTAMAADYKEGTHYTKVNEQKTSKPEVREFFSFYCPHCYQFSPLMDKIKKQLPSDTKFVYNHVDFLRGASPMIQQMLSKGVVVAQQMKMEKQIMNAIFKYIHVQRAPFSSEKDLRNLFVVNGADGAKFDKLMKSFSVNSQAKQFKKQQDYFSRKGALTGVPTVIVNGKYKVEAQGLDRSSRTALEDDYIKLVNYLLTLD</sequence>
<keyword evidence="3 9" id="KW-0732">Signal</keyword>
<comment type="subcellular location">
    <subcellularLocation>
        <location evidence="1 7">Periplasm</location>
    </subcellularLocation>
</comment>
<dbReference type="InterPro" id="IPR001853">
    <property type="entry name" value="DSBA-like_thioredoxin_dom"/>
</dbReference>
<dbReference type="PANTHER" id="PTHR35891">
    <property type="entry name" value="THIOL:DISULFIDE INTERCHANGE PROTEIN DSBA"/>
    <property type="match status" value="1"/>
</dbReference>
<reference evidence="11 12" key="1">
    <citation type="submission" date="2016-10" db="EMBL/GenBank/DDBJ databases">
        <authorList>
            <person name="de Groot N.N."/>
        </authorList>
    </citation>
    <scope>NUCLEOTIDE SEQUENCE [LARGE SCALE GENOMIC DNA]</scope>
    <source>
        <strain evidence="11 12">DSM 19706</strain>
    </source>
</reference>
<dbReference type="InterPro" id="IPR036249">
    <property type="entry name" value="Thioredoxin-like_sf"/>
</dbReference>
<protein>
    <recommendedName>
        <fullName evidence="7">Thiol:disulfide interchange protein</fullName>
    </recommendedName>
</protein>
<dbReference type="RefSeq" id="WP_093328602.1">
    <property type="nucleotide sequence ID" value="NZ_AP027363.1"/>
</dbReference>
<dbReference type="SUPFAM" id="SSF52833">
    <property type="entry name" value="Thioredoxin-like"/>
    <property type="match status" value="1"/>
</dbReference>
<evidence type="ECO:0000259" key="10">
    <source>
        <dbReference type="PROSITE" id="PS51352"/>
    </source>
</evidence>
<gene>
    <name evidence="11" type="ORF">SAMN05660429_01284</name>
</gene>
<evidence type="ECO:0000256" key="6">
    <source>
        <dbReference type="ARBA" id="ARBA00023284"/>
    </source>
</evidence>